<gene>
    <name evidence="6" type="primary">LOC106756003</name>
</gene>
<dbReference type="InterPro" id="IPR040390">
    <property type="entry name" value="TIFY/JAZ"/>
</dbReference>
<dbReference type="GeneID" id="106756003"/>
<feature type="compositionally biased region" description="Low complexity" evidence="3">
    <location>
        <begin position="365"/>
        <end position="390"/>
    </location>
</feature>
<dbReference type="PANTHER" id="PTHR33077:SF149">
    <property type="entry name" value="PROTEIN TIFY"/>
    <property type="match status" value="1"/>
</dbReference>
<feature type="domain" description="Tify" evidence="4">
    <location>
        <begin position="194"/>
        <end position="229"/>
    </location>
</feature>
<keyword evidence="5" id="KW-1185">Reference proteome</keyword>
<feature type="region of interest" description="Disordered" evidence="3">
    <location>
        <begin position="361"/>
        <end position="390"/>
    </location>
</feature>
<sequence length="390" mass="41815">MEREYFDLSSKNMKDDAANKPKDPARSSGMQWSFPNKVSVLPQFLSFKTNQEDRPRKTILDSLASSGYMNMPSKEAFESNQKPFLGVAQRNLSIGKHSAGNKQGRTVYPMQYIDAQSACLQEARIFSVSNQSNQVSPALQSNLATTGLNMANSVIKPEPLGSKSSGTPLSVLPSIGSIVGSTDLSFSFRNSSKSSGMATQLTIFYSGSVCVYNDITPEKAKDIMLMAGNGSTPTQKMAVSTAKLQTAVSIPSKDDGFIMSQSYSPLPLPTSLSLTSHINSQPGAGTSSYNNLAIIRPIVGSSIAPTNHLESPIIVGSVGSASKESAQPVYLPQARKASLTRFLEKRKERMTSISPYFYMSKKSSESSSSGSDSVSFSFNFSGSCSLPATN</sequence>
<dbReference type="PANTHER" id="PTHR33077">
    <property type="entry name" value="PROTEIN TIFY 4A-RELATED-RELATED"/>
    <property type="match status" value="1"/>
</dbReference>
<dbReference type="Pfam" id="PF06200">
    <property type="entry name" value="tify"/>
    <property type="match status" value="1"/>
</dbReference>
<dbReference type="InterPro" id="IPR010399">
    <property type="entry name" value="Tify_dom"/>
</dbReference>
<comment type="subcellular location">
    <subcellularLocation>
        <location evidence="2">Nucleus</location>
    </subcellularLocation>
</comment>
<comment type="domain">
    <text evidence="2">The jas domain is required for interaction with COI1.</text>
</comment>
<evidence type="ECO:0000313" key="6">
    <source>
        <dbReference type="RefSeq" id="XP_022639363.1"/>
    </source>
</evidence>
<proteinExistence type="inferred from homology"/>
<dbReference type="RefSeq" id="XP_022639363.1">
    <property type="nucleotide sequence ID" value="XM_022783642.1"/>
</dbReference>
<dbReference type="GO" id="GO:2000022">
    <property type="term" value="P:regulation of jasmonic acid mediated signaling pathway"/>
    <property type="evidence" value="ECO:0007669"/>
    <property type="project" value="UniProtKB-UniRule"/>
</dbReference>
<dbReference type="SMR" id="A0A3Q0F616"/>
<comment type="similarity">
    <text evidence="1 2">Belongs to the TIFY/JAZ family.</text>
</comment>
<evidence type="ECO:0000313" key="5">
    <source>
        <dbReference type="Proteomes" id="UP000087766"/>
    </source>
</evidence>
<evidence type="ECO:0000256" key="3">
    <source>
        <dbReference type="SAM" id="MobiDB-lite"/>
    </source>
</evidence>
<dbReference type="OrthoDB" id="1939212at2759"/>
<dbReference type="Gramene" id="Vradi01g05270.1">
    <property type="protein sequence ID" value="Vradi01g05270.1"/>
    <property type="gene ID" value="Vradi01g05270"/>
</dbReference>
<keyword evidence="2" id="KW-0539">Nucleus</keyword>
<dbReference type="Pfam" id="PF09425">
    <property type="entry name" value="Jas_motif"/>
    <property type="match status" value="1"/>
</dbReference>
<dbReference type="GO" id="GO:0009611">
    <property type="term" value="P:response to wounding"/>
    <property type="evidence" value="ECO:0007669"/>
    <property type="project" value="UniProtKB-UniRule"/>
</dbReference>
<dbReference type="STRING" id="3916.A0A3Q0F616"/>
<accession>A0A3Q0F616</accession>
<keyword evidence="2" id="KW-1184">Jasmonic acid signaling pathway</keyword>
<protein>
    <recommendedName>
        <fullName evidence="2">Protein TIFY</fullName>
    </recommendedName>
    <alternativeName>
        <fullName evidence="2">Jasmonate ZIM domain-containing protein</fullName>
    </alternativeName>
</protein>
<reference evidence="5" key="1">
    <citation type="journal article" date="2014" name="Nat. Commun.">
        <title>Genome sequence of mungbean and insights into evolution within Vigna species.</title>
        <authorList>
            <person name="Kang Y.J."/>
            <person name="Kim S.K."/>
            <person name="Kim M.Y."/>
            <person name="Lestari P."/>
            <person name="Kim K.H."/>
            <person name="Ha B.K."/>
            <person name="Jun T.H."/>
            <person name="Hwang W.J."/>
            <person name="Lee T."/>
            <person name="Lee J."/>
            <person name="Shim S."/>
            <person name="Yoon M.Y."/>
            <person name="Jang Y.E."/>
            <person name="Han K.S."/>
            <person name="Taeprayoon P."/>
            <person name="Yoon N."/>
            <person name="Somta P."/>
            <person name="Tanya P."/>
            <person name="Kim K.S."/>
            <person name="Gwag J.G."/>
            <person name="Moon J.K."/>
            <person name="Lee Y.H."/>
            <person name="Park B.S."/>
            <person name="Bombarely A."/>
            <person name="Doyle J.J."/>
            <person name="Jackson S.A."/>
            <person name="Schafleitner R."/>
            <person name="Srinives P."/>
            <person name="Varshney R.K."/>
            <person name="Lee S.H."/>
        </authorList>
    </citation>
    <scope>NUCLEOTIDE SEQUENCE [LARGE SCALE GENOMIC DNA]</scope>
    <source>
        <strain evidence="5">cv. VC1973A</strain>
    </source>
</reference>
<dbReference type="AlphaFoldDB" id="A0A3Q0F616"/>
<evidence type="ECO:0000256" key="1">
    <source>
        <dbReference type="ARBA" id="ARBA00008614"/>
    </source>
</evidence>
<feature type="compositionally biased region" description="Basic and acidic residues" evidence="3">
    <location>
        <begin position="1"/>
        <end position="25"/>
    </location>
</feature>
<reference evidence="6" key="2">
    <citation type="submission" date="2025-08" db="UniProtKB">
        <authorList>
            <consortium name="RefSeq"/>
        </authorList>
    </citation>
    <scope>IDENTIFICATION</scope>
    <source>
        <tissue evidence="6">Leaf</tissue>
    </source>
</reference>
<dbReference type="GO" id="GO:0005634">
    <property type="term" value="C:nucleus"/>
    <property type="evidence" value="ECO:0007669"/>
    <property type="project" value="UniProtKB-SubCell"/>
</dbReference>
<dbReference type="Proteomes" id="UP000087766">
    <property type="component" value="Chromosome 1"/>
</dbReference>
<dbReference type="SMART" id="SM00979">
    <property type="entry name" value="TIFY"/>
    <property type="match status" value="1"/>
</dbReference>
<organism evidence="5 6">
    <name type="scientific">Vigna radiata var. radiata</name>
    <name type="common">Mung bean</name>
    <name type="synonym">Phaseolus aureus</name>
    <dbReference type="NCBI Taxonomy" id="3916"/>
    <lineage>
        <taxon>Eukaryota</taxon>
        <taxon>Viridiplantae</taxon>
        <taxon>Streptophyta</taxon>
        <taxon>Embryophyta</taxon>
        <taxon>Tracheophyta</taxon>
        <taxon>Spermatophyta</taxon>
        <taxon>Magnoliopsida</taxon>
        <taxon>eudicotyledons</taxon>
        <taxon>Gunneridae</taxon>
        <taxon>Pentapetalae</taxon>
        <taxon>rosids</taxon>
        <taxon>fabids</taxon>
        <taxon>Fabales</taxon>
        <taxon>Fabaceae</taxon>
        <taxon>Papilionoideae</taxon>
        <taxon>50 kb inversion clade</taxon>
        <taxon>NPAAA clade</taxon>
        <taxon>indigoferoid/millettioid clade</taxon>
        <taxon>Phaseoleae</taxon>
        <taxon>Vigna</taxon>
    </lineage>
</organism>
<dbReference type="PROSITE" id="PS51320">
    <property type="entry name" value="TIFY"/>
    <property type="match status" value="1"/>
</dbReference>
<feature type="region of interest" description="Disordered" evidence="3">
    <location>
        <begin position="1"/>
        <end position="31"/>
    </location>
</feature>
<dbReference type="InterPro" id="IPR018467">
    <property type="entry name" value="CCT_CS"/>
</dbReference>
<dbReference type="GO" id="GO:0031347">
    <property type="term" value="P:regulation of defense response"/>
    <property type="evidence" value="ECO:0007669"/>
    <property type="project" value="UniProtKB-UniRule"/>
</dbReference>
<name>A0A3Q0F616_VIGRR</name>
<evidence type="ECO:0000259" key="4">
    <source>
        <dbReference type="PROSITE" id="PS51320"/>
    </source>
</evidence>
<evidence type="ECO:0000256" key="2">
    <source>
        <dbReference type="RuleBase" id="RU369065"/>
    </source>
</evidence>
<comment type="function">
    <text evidence="2">Repressor of jasmonate responses.</text>
</comment>